<feature type="domain" description="Glycosyltransferase 2-like" evidence="5">
    <location>
        <begin position="63"/>
        <end position="200"/>
    </location>
</feature>
<feature type="transmembrane region" description="Helical" evidence="4">
    <location>
        <begin position="16"/>
        <end position="36"/>
    </location>
</feature>
<evidence type="ECO:0000313" key="9">
    <source>
        <dbReference type="Proteomes" id="UP000183788"/>
    </source>
</evidence>
<evidence type="ECO:0000259" key="6">
    <source>
        <dbReference type="Pfam" id="PF13632"/>
    </source>
</evidence>
<keyword evidence="4" id="KW-0812">Transmembrane</keyword>
<feature type="transmembrane region" description="Helical" evidence="4">
    <location>
        <begin position="329"/>
        <end position="345"/>
    </location>
</feature>
<dbReference type="CDD" id="cd06423">
    <property type="entry name" value="CESA_like"/>
    <property type="match status" value="1"/>
</dbReference>
<evidence type="ECO:0000313" key="10">
    <source>
        <dbReference type="Proteomes" id="UP001326715"/>
    </source>
</evidence>
<dbReference type="RefSeq" id="WP_072356467.1">
    <property type="nucleotide sequence ID" value="NZ_CBHWAX010000010.1"/>
</dbReference>
<dbReference type="Proteomes" id="UP001326715">
    <property type="component" value="Chromosome"/>
</dbReference>
<dbReference type="EMBL" id="CP140154">
    <property type="protein sequence ID" value="WQG89343.1"/>
    <property type="molecule type" value="Genomic_DNA"/>
</dbReference>
<evidence type="ECO:0000313" key="7">
    <source>
        <dbReference type="EMBL" id="SFW11936.1"/>
    </source>
</evidence>
<evidence type="ECO:0000256" key="1">
    <source>
        <dbReference type="ARBA" id="ARBA00006739"/>
    </source>
</evidence>
<dbReference type="Pfam" id="PF00535">
    <property type="entry name" value="Glycos_transf_2"/>
    <property type="match status" value="1"/>
</dbReference>
<dbReference type="Pfam" id="PF13632">
    <property type="entry name" value="Glyco_trans_2_3"/>
    <property type="match status" value="1"/>
</dbReference>
<gene>
    <name evidence="7" type="ORF">SAMN05661012_00028</name>
    <name evidence="8" type="ORF">SR876_30910</name>
</gene>
<keyword evidence="2 8" id="KW-0328">Glycosyltransferase</keyword>
<keyword evidence="10" id="KW-1185">Reference proteome</keyword>
<protein>
    <submittedName>
        <fullName evidence="7 8">Glycosyltransferase</fullName>
        <ecNumber evidence="8">2.4.-.-</ecNumber>
    </submittedName>
</protein>
<proteinExistence type="inferred from homology"/>
<feature type="domain" description="Glycosyltransferase 2-like" evidence="6">
    <location>
        <begin position="253"/>
        <end position="391"/>
    </location>
</feature>
<organism evidence="7 9">
    <name type="scientific">Chitinophaga sancti</name>
    <dbReference type="NCBI Taxonomy" id="1004"/>
    <lineage>
        <taxon>Bacteria</taxon>
        <taxon>Pseudomonadati</taxon>
        <taxon>Bacteroidota</taxon>
        <taxon>Chitinophagia</taxon>
        <taxon>Chitinophagales</taxon>
        <taxon>Chitinophagaceae</taxon>
        <taxon>Chitinophaga</taxon>
    </lineage>
</organism>
<dbReference type="PANTHER" id="PTHR43630">
    <property type="entry name" value="POLY-BETA-1,6-N-ACETYL-D-GLUCOSAMINE SYNTHASE"/>
    <property type="match status" value="1"/>
</dbReference>
<feature type="transmembrane region" description="Helical" evidence="4">
    <location>
        <begin position="438"/>
        <end position="457"/>
    </location>
</feature>
<dbReference type="InterPro" id="IPR001173">
    <property type="entry name" value="Glyco_trans_2-like"/>
</dbReference>
<evidence type="ECO:0000256" key="2">
    <source>
        <dbReference type="ARBA" id="ARBA00022676"/>
    </source>
</evidence>
<comment type="similarity">
    <text evidence="1">Belongs to the glycosyltransferase 2 family.</text>
</comment>
<sequence>MDNIWEILGRIYENGVFIYGTVLLVTYALLAVFSMISVRAYTKRDNADQLNTLLSSPLAPGITVLAPAFNEGLTIIFNVRSLLTLNYPRYEIIIVNDGSTDNSLEQMIEEFELVPVDFAYNAKIQTKPVRRIFKSSNPAYAKLMVIDKVNGKSKADAVNAGINAAAYPHFVCTDVDCILDKDTLLELIKPVMQEEKKRVIATGATLRIANSCEFDQGVMTRMRPPRQLLPRFQEVEYIRAFVLGKMGWTLLNCVPNVSGGLGLFDKEIAIRSGGYDHSSFGEDMELMTRMCRYSHDNKIDYAIRYIPKTLCWTEAPVTVKIFNRQRTRWARGLAQLMYAHFGMFFNPRYGKMGMIIFPYNFFFELLAPIIEFTGIIYYIVMTIFGLINWPTALILLLFVYTYSVMITTIAILWDQLSFKYYRTWKEVAFLCTTPFMEFFLYHPLIVIFALRGYWYFLTGKKSTWGNMQRRGFQQTPKPAATAAAAK</sequence>
<feature type="transmembrane region" description="Helical" evidence="4">
    <location>
        <begin position="393"/>
        <end position="413"/>
    </location>
</feature>
<dbReference type="PANTHER" id="PTHR43630:SF1">
    <property type="entry name" value="POLY-BETA-1,6-N-ACETYL-D-GLUCOSAMINE SYNTHASE"/>
    <property type="match status" value="1"/>
</dbReference>
<dbReference type="GO" id="GO:0016757">
    <property type="term" value="F:glycosyltransferase activity"/>
    <property type="evidence" value="ECO:0007669"/>
    <property type="project" value="UniProtKB-KW"/>
</dbReference>
<keyword evidence="4" id="KW-0472">Membrane</keyword>
<dbReference type="STRING" id="1004.SAMN05661012_00028"/>
<keyword evidence="3 7" id="KW-0808">Transferase</keyword>
<evidence type="ECO:0000259" key="5">
    <source>
        <dbReference type="Pfam" id="PF00535"/>
    </source>
</evidence>
<reference evidence="8 10" key="2">
    <citation type="submission" date="2023-11" db="EMBL/GenBank/DDBJ databases">
        <title>MicrobeMod: A computational toolkit for identifying prokaryotic methylation and restriction-modification with nanopore sequencing.</title>
        <authorList>
            <person name="Crits-Christoph A."/>
            <person name="Kang S.C."/>
            <person name="Lee H."/>
            <person name="Ostrov N."/>
        </authorList>
    </citation>
    <scope>NUCLEOTIDE SEQUENCE [LARGE SCALE GENOMIC DNA]</scope>
    <source>
        <strain evidence="8 10">ATCC 23090</strain>
    </source>
</reference>
<dbReference type="InterPro" id="IPR029044">
    <property type="entry name" value="Nucleotide-diphossugar_trans"/>
</dbReference>
<dbReference type="AlphaFoldDB" id="A0A1K1LM13"/>
<feature type="transmembrane region" description="Helical" evidence="4">
    <location>
        <begin position="365"/>
        <end position="386"/>
    </location>
</feature>
<dbReference type="Proteomes" id="UP000183788">
    <property type="component" value="Unassembled WGS sequence"/>
</dbReference>
<dbReference type="EMBL" id="FPIZ01000001">
    <property type="protein sequence ID" value="SFW11936.1"/>
    <property type="molecule type" value="Genomic_DNA"/>
</dbReference>
<dbReference type="SUPFAM" id="SSF53448">
    <property type="entry name" value="Nucleotide-diphospho-sugar transferases"/>
    <property type="match status" value="1"/>
</dbReference>
<accession>A0A1K1LM13</accession>
<name>A0A1K1LM13_9BACT</name>
<dbReference type="OrthoDB" id="9766299at2"/>
<evidence type="ECO:0000256" key="3">
    <source>
        <dbReference type="ARBA" id="ARBA00022679"/>
    </source>
</evidence>
<dbReference type="Gene3D" id="3.90.550.10">
    <property type="entry name" value="Spore Coat Polysaccharide Biosynthesis Protein SpsA, Chain A"/>
    <property type="match status" value="1"/>
</dbReference>
<evidence type="ECO:0000313" key="8">
    <source>
        <dbReference type="EMBL" id="WQG89343.1"/>
    </source>
</evidence>
<evidence type="ECO:0000256" key="4">
    <source>
        <dbReference type="SAM" id="Phobius"/>
    </source>
</evidence>
<reference evidence="7 9" key="1">
    <citation type="submission" date="2016-11" db="EMBL/GenBank/DDBJ databases">
        <authorList>
            <person name="Jaros S."/>
            <person name="Januszkiewicz K."/>
            <person name="Wedrychowicz H."/>
        </authorList>
    </citation>
    <scope>NUCLEOTIDE SEQUENCE [LARGE SCALE GENOMIC DNA]</scope>
    <source>
        <strain evidence="7 9">DSM 784</strain>
    </source>
</reference>
<keyword evidence="4" id="KW-1133">Transmembrane helix</keyword>
<dbReference type="EC" id="2.4.-.-" evidence="8"/>